<dbReference type="CDD" id="cd16274">
    <property type="entry name" value="PQQB-like_MBL-fold"/>
    <property type="match status" value="1"/>
</dbReference>
<evidence type="ECO:0000313" key="8">
    <source>
        <dbReference type="EMBL" id="MET3577221.1"/>
    </source>
</evidence>
<accession>A0ABV2GG33</accession>
<sequence length="312" mass="33126">MRLKIIGSAAGGGFPQWNCNYRLSRAARTGMGGVHSRTQSSIATSVDGAGWVLFNASPDIRQQIAQTPELQPAHDAPLRSTPIRAVVLTNADVDHVAGLLSLRERQPFAIYATTQVLATLEANTIFNVLDPALVPRRILPPAEELAIRDADGHDTGVAVESFPVPGKIALYLEERSRPDADFSSDAGDTIGVRITGAGSRGSVFYIPGCARIDATLRTRLADAACLLFDGTVFTDDEMIAAGVGQKTGARMGHLAMSGDEGSIAGLADVRIGRRVFVHINNTNPVLDESSAEHAAVKAAGWEVAHDGMEMEF</sequence>
<reference evidence="8 9" key="1">
    <citation type="submission" date="2024-06" db="EMBL/GenBank/DDBJ databases">
        <title>Genomic Encyclopedia of Type Strains, Phase IV (KMG-IV): sequencing the most valuable type-strain genomes for metagenomic binning, comparative biology and taxonomic classification.</title>
        <authorList>
            <person name="Goeker M."/>
        </authorList>
    </citation>
    <scope>NUCLEOTIDE SEQUENCE [LARGE SCALE GENOMIC DNA]</scope>
    <source>
        <strain evidence="8 9">DSM 100022</strain>
    </source>
</reference>
<organism evidence="8 9">
    <name type="scientific">Mesorhizobium robiniae</name>
    <dbReference type="NCBI Taxonomy" id="559315"/>
    <lineage>
        <taxon>Bacteria</taxon>
        <taxon>Pseudomonadati</taxon>
        <taxon>Pseudomonadota</taxon>
        <taxon>Alphaproteobacteria</taxon>
        <taxon>Hyphomicrobiales</taxon>
        <taxon>Phyllobacteriaceae</taxon>
        <taxon>Mesorhizobium</taxon>
    </lineage>
</organism>
<dbReference type="NCBIfam" id="TIGR02108">
    <property type="entry name" value="PQQ_syn_pqqB"/>
    <property type="match status" value="1"/>
</dbReference>
<comment type="function">
    <text evidence="6">May be involved in the transport of PQQ or its precursor to the periplasm.</text>
</comment>
<dbReference type="EMBL" id="JBEPMC010000001">
    <property type="protein sequence ID" value="MET3577221.1"/>
    <property type="molecule type" value="Genomic_DNA"/>
</dbReference>
<evidence type="ECO:0000256" key="4">
    <source>
        <dbReference type="ARBA" id="ARBA00022448"/>
    </source>
</evidence>
<dbReference type="Proteomes" id="UP001549204">
    <property type="component" value="Unassembled WGS sequence"/>
</dbReference>
<comment type="similarity">
    <text evidence="2 6">Belongs to the PqqB family.</text>
</comment>
<dbReference type="PANTHER" id="PTHR42663">
    <property type="entry name" value="HYDROLASE C777.06C-RELATED-RELATED"/>
    <property type="match status" value="1"/>
</dbReference>
<dbReference type="Gene3D" id="3.60.15.10">
    <property type="entry name" value="Ribonuclease Z/Hydroxyacylglutathione hydrolase-like"/>
    <property type="match status" value="1"/>
</dbReference>
<dbReference type="InterPro" id="IPR036866">
    <property type="entry name" value="RibonucZ/Hydroxyglut_hydro"/>
</dbReference>
<evidence type="ECO:0000256" key="6">
    <source>
        <dbReference type="HAMAP-Rule" id="MF_00653"/>
    </source>
</evidence>
<keyword evidence="5 6" id="KW-0884">PQQ biosynthesis</keyword>
<name>A0ABV2GG33_9HYPH</name>
<comment type="pathway">
    <text evidence="1 6">Cofactor biosynthesis; pyrroloquinoline quinone biosynthesis.</text>
</comment>
<dbReference type="RefSeq" id="WP_354487333.1">
    <property type="nucleotide sequence ID" value="NZ_JBEPMC010000001.1"/>
</dbReference>
<dbReference type="InterPro" id="IPR011842">
    <property type="entry name" value="PQQ_synth_PqqB"/>
</dbReference>
<evidence type="ECO:0000313" key="9">
    <source>
        <dbReference type="Proteomes" id="UP001549204"/>
    </source>
</evidence>
<keyword evidence="9" id="KW-1185">Reference proteome</keyword>
<evidence type="ECO:0000256" key="2">
    <source>
        <dbReference type="ARBA" id="ARBA00008481"/>
    </source>
</evidence>
<evidence type="ECO:0000259" key="7">
    <source>
        <dbReference type="Pfam" id="PF12706"/>
    </source>
</evidence>
<protein>
    <recommendedName>
        <fullName evidence="3 6">Coenzyme PQQ synthesis protein B</fullName>
    </recommendedName>
    <alternativeName>
        <fullName evidence="6">Pyrroloquinoline quinone biosynthesis protein B</fullName>
    </alternativeName>
</protein>
<keyword evidence="4 6" id="KW-0813">Transport</keyword>
<evidence type="ECO:0000256" key="3">
    <source>
        <dbReference type="ARBA" id="ARBA00015084"/>
    </source>
</evidence>
<dbReference type="HAMAP" id="MF_00653">
    <property type="entry name" value="PQQ_syn_PqqB"/>
    <property type="match status" value="1"/>
</dbReference>
<feature type="domain" description="Metallo-beta-lactamase" evidence="7">
    <location>
        <begin position="51"/>
        <end position="279"/>
    </location>
</feature>
<dbReference type="InterPro" id="IPR001279">
    <property type="entry name" value="Metallo-B-lactamas"/>
</dbReference>
<evidence type="ECO:0000256" key="5">
    <source>
        <dbReference type="ARBA" id="ARBA00022905"/>
    </source>
</evidence>
<proteinExistence type="inferred from homology"/>
<comment type="caution">
    <text evidence="8">The sequence shown here is derived from an EMBL/GenBank/DDBJ whole genome shotgun (WGS) entry which is preliminary data.</text>
</comment>
<dbReference type="Pfam" id="PF12706">
    <property type="entry name" value="Lactamase_B_2"/>
    <property type="match status" value="1"/>
</dbReference>
<gene>
    <name evidence="6" type="primary">pqqB</name>
    <name evidence="8" type="ORF">ABID19_000236</name>
</gene>
<dbReference type="PANTHER" id="PTHR42663:SF7">
    <property type="entry name" value="COENZYME PQQ SYNTHESIS PROTEIN B"/>
    <property type="match status" value="1"/>
</dbReference>
<evidence type="ECO:0000256" key="1">
    <source>
        <dbReference type="ARBA" id="ARBA00004886"/>
    </source>
</evidence>
<dbReference type="SUPFAM" id="SSF56281">
    <property type="entry name" value="Metallo-hydrolase/oxidoreductase"/>
    <property type="match status" value="1"/>
</dbReference>